<comment type="caution">
    <text evidence="1">The sequence shown here is derived from an EMBL/GenBank/DDBJ whole genome shotgun (WGS) entry which is preliminary data.</text>
</comment>
<dbReference type="AlphaFoldDB" id="A0ABD1YD21"/>
<proteinExistence type="predicted"/>
<sequence>MRSGVVARTRASRLQKGLGLALSRDSTFDAMHALALCLFRTYIELLRKYTVDHPDRKKALTSALHEVTSKKPSVISRRWPRDVYTRIGYFKAEECSKFILYCVPHVLYKLQLTLEDAIAQLGMILTDLARMFYLGYRSDCGWTTDKVTQARLLMASWRIRSVEYLDLNGSILEHTVGYNNIKTNAHNMEATFIAHCARSFFGICMIQKWEDDDGLMLGK</sequence>
<accession>A0ABD1YD21</accession>
<reference evidence="1 2" key="1">
    <citation type="submission" date="2024-09" db="EMBL/GenBank/DDBJ databases">
        <title>Chromosome-scale assembly of Riccia fluitans.</title>
        <authorList>
            <person name="Paukszto L."/>
            <person name="Sawicki J."/>
            <person name="Karawczyk K."/>
            <person name="Piernik-Szablinska J."/>
            <person name="Szczecinska M."/>
            <person name="Mazdziarz M."/>
        </authorList>
    </citation>
    <scope>NUCLEOTIDE SEQUENCE [LARGE SCALE GENOMIC DNA]</scope>
    <source>
        <strain evidence="1">Rf_01</strain>
        <tissue evidence="1">Aerial parts of the thallus</tissue>
    </source>
</reference>
<name>A0ABD1YD21_9MARC</name>
<dbReference type="EMBL" id="JBHFFA010000004">
    <property type="protein sequence ID" value="KAL2628676.1"/>
    <property type="molecule type" value="Genomic_DNA"/>
</dbReference>
<evidence type="ECO:0000313" key="1">
    <source>
        <dbReference type="EMBL" id="KAL2628676.1"/>
    </source>
</evidence>
<gene>
    <name evidence="1" type="ORF">R1flu_013362</name>
</gene>
<protein>
    <submittedName>
        <fullName evidence="1">Uncharacterized protein</fullName>
    </submittedName>
</protein>
<keyword evidence="2" id="KW-1185">Reference proteome</keyword>
<organism evidence="1 2">
    <name type="scientific">Riccia fluitans</name>
    <dbReference type="NCBI Taxonomy" id="41844"/>
    <lineage>
        <taxon>Eukaryota</taxon>
        <taxon>Viridiplantae</taxon>
        <taxon>Streptophyta</taxon>
        <taxon>Embryophyta</taxon>
        <taxon>Marchantiophyta</taxon>
        <taxon>Marchantiopsida</taxon>
        <taxon>Marchantiidae</taxon>
        <taxon>Marchantiales</taxon>
        <taxon>Ricciaceae</taxon>
        <taxon>Riccia</taxon>
    </lineage>
</organism>
<dbReference type="Proteomes" id="UP001605036">
    <property type="component" value="Unassembled WGS sequence"/>
</dbReference>
<evidence type="ECO:0000313" key="2">
    <source>
        <dbReference type="Proteomes" id="UP001605036"/>
    </source>
</evidence>